<dbReference type="Proteomes" id="UP001526143">
    <property type="component" value="Unassembled WGS sequence"/>
</dbReference>
<dbReference type="PROSITE" id="PS50110">
    <property type="entry name" value="RESPONSE_REGULATORY"/>
    <property type="match status" value="1"/>
</dbReference>
<evidence type="ECO:0000313" key="10">
    <source>
        <dbReference type="Proteomes" id="UP001526143"/>
    </source>
</evidence>
<evidence type="ECO:0000256" key="4">
    <source>
        <dbReference type="ARBA" id="ARBA00022777"/>
    </source>
</evidence>
<dbReference type="SMART" id="SM00388">
    <property type="entry name" value="HisKA"/>
    <property type="match status" value="1"/>
</dbReference>
<dbReference type="PANTHER" id="PTHR43065:SF50">
    <property type="entry name" value="HISTIDINE KINASE"/>
    <property type="match status" value="1"/>
</dbReference>
<evidence type="ECO:0000256" key="6">
    <source>
        <dbReference type="PROSITE-ProRule" id="PRU00169"/>
    </source>
</evidence>
<dbReference type="InterPro" id="IPR036097">
    <property type="entry name" value="HisK_dim/P_sf"/>
</dbReference>
<evidence type="ECO:0000313" key="9">
    <source>
        <dbReference type="EMBL" id="MCV3217424.1"/>
    </source>
</evidence>
<protein>
    <recommendedName>
        <fullName evidence="2">histidine kinase</fullName>
        <ecNumber evidence="2">2.7.13.3</ecNumber>
    </recommendedName>
</protein>
<dbReference type="InterPro" id="IPR036890">
    <property type="entry name" value="HATPase_C_sf"/>
</dbReference>
<evidence type="ECO:0000256" key="3">
    <source>
        <dbReference type="ARBA" id="ARBA00022553"/>
    </source>
</evidence>
<name>A0ABT3B7R1_9CYAN</name>
<dbReference type="Pfam" id="PF00072">
    <property type="entry name" value="Response_reg"/>
    <property type="match status" value="1"/>
</dbReference>
<organism evidence="9 10">
    <name type="scientific">Plectonema radiosum NIES-515</name>
    <dbReference type="NCBI Taxonomy" id="2986073"/>
    <lineage>
        <taxon>Bacteria</taxon>
        <taxon>Bacillati</taxon>
        <taxon>Cyanobacteriota</taxon>
        <taxon>Cyanophyceae</taxon>
        <taxon>Oscillatoriophycideae</taxon>
        <taxon>Oscillatoriales</taxon>
        <taxon>Microcoleaceae</taxon>
        <taxon>Plectonema</taxon>
    </lineage>
</organism>
<keyword evidence="5" id="KW-0902">Two-component regulatory system</keyword>
<dbReference type="GO" id="GO:0016301">
    <property type="term" value="F:kinase activity"/>
    <property type="evidence" value="ECO:0007669"/>
    <property type="project" value="UniProtKB-KW"/>
</dbReference>
<feature type="domain" description="Histidine kinase" evidence="7">
    <location>
        <begin position="166"/>
        <end position="425"/>
    </location>
</feature>
<dbReference type="RefSeq" id="WP_263749134.1">
    <property type="nucleotide sequence ID" value="NZ_JAOWRF010000406.1"/>
</dbReference>
<dbReference type="InterPro" id="IPR003661">
    <property type="entry name" value="HisK_dim/P_dom"/>
</dbReference>
<dbReference type="Pfam" id="PF02518">
    <property type="entry name" value="HATPase_c"/>
    <property type="match status" value="1"/>
</dbReference>
<gene>
    <name evidence="9" type="ORF">OGM63_28605</name>
</gene>
<keyword evidence="10" id="KW-1185">Reference proteome</keyword>
<keyword evidence="4 9" id="KW-0418">Kinase</keyword>
<dbReference type="PRINTS" id="PR00344">
    <property type="entry name" value="BCTRLSENSOR"/>
</dbReference>
<dbReference type="CDD" id="cd19920">
    <property type="entry name" value="REC_PA4781-like"/>
    <property type="match status" value="1"/>
</dbReference>
<dbReference type="PROSITE" id="PS50109">
    <property type="entry name" value="HIS_KIN"/>
    <property type="match status" value="1"/>
</dbReference>
<evidence type="ECO:0000256" key="1">
    <source>
        <dbReference type="ARBA" id="ARBA00000085"/>
    </source>
</evidence>
<evidence type="ECO:0000256" key="2">
    <source>
        <dbReference type="ARBA" id="ARBA00012438"/>
    </source>
</evidence>
<comment type="catalytic activity">
    <reaction evidence="1">
        <text>ATP + protein L-histidine = ADP + protein N-phospho-L-histidine.</text>
        <dbReference type="EC" id="2.7.13.3"/>
    </reaction>
</comment>
<reference evidence="9 10" key="1">
    <citation type="submission" date="2022-10" db="EMBL/GenBank/DDBJ databases">
        <title>Identification of biosynthetic pathway for the production of the potent trypsin inhibitor radiosumin.</title>
        <authorList>
            <person name="Fewer D.P."/>
            <person name="Delbaje E."/>
            <person name="Ouyang X."/>
            <person name="Agostino P.D."/>
            <person name="Wahlsten M."/>
            <person name="Jokela J."/>
            <person name="Permi P."/>
            <person name="Haapaniemi E."/>
            <person name="Koistinen H."/>
        </authorList>
    </citation>
    <scope>NUCLEOTIDE SEQUENCE [LARGE SCALE GENOMIC DNA]</scope>
    <source>
        <strain evidence="9 10">NIES-515</strain>
    </source>
</reference>
<accession>A0ABT3B7R1</accession>
<dbReference type="EC" id="2.7.13.3" evidence="2"/>
<dbReference type="SUPFAM" id="SSF52172">
    <property type="entry name" value="CheY-like"/>
    <property type="match status" value="1"/>
</dbReference>
<evidence type="ECO:0000259" key="8">
    <source>
        <dbReference type="PROSITE" id="PS50110"/>
    </source>
</evidence>
<sequence>MKTPLTGLILIVDDTPTNLDVISEALSDAGFDVAIATSGERALQQLERRTADLILLDVMMPGMNGFETCQHLKKNTKTCDIPVIFMTALSDADSKVQALEIGAVDYITKPFQEKEVLARVKTHLQLRRLTQSLENQVTEKTVELQASQIQIIQNEKMSALGQLIAGVAHEINNPVGFISGNLSHAEEYIKDMLHLLGLYQQHYSQPVTEIQEKLDEIDLDYLREDLPKLIESMQTGIHRILDISISLRNFSRTDNDRPVLFNIHEGINSTILILKHRLQSNDTRPAIAIIKEYGDLPQIECYPGQLNQVFMNLLANAIDALDELNQSQNTPNIKTNLNQILIKTEFKNQHKCAIIRIEDTGIGMTDEVKNRIFKHSFTTKEVGKGTGLGLAIAHSIVVDKHFGTLEVNSNIGQGTEFVITIPIQATTI</sequence>
<evidence type="ECO:0000256" key="5">
    <source>
        <dbReference type="ARBA" id="ARBA00023012"/>
    </source>
</evidence>
<dbReference type="InterPro" id="IPR001789">
    <property type="entry name" value="Sig_transdc_resp-reg_receiver"/>
</dbReference>
<dbReference type="Gene3D" id="1.10.287.130">
    <property type="match status" value="1"/>
</dbReference>
<dbReference type="InterPro" id="IPR005467">
    <property type="entry name" value="His_kinase_dom"/>
</dbReference>
<keyword evidence="4 9" id="KW-0808">Transferase</keyword>
<dbReference type="Gene3D" id="3.40.50.2300">
    <property type="match status" value="1"/>
</dbReference>
<evidence type="ECO:0000259" key="7">
    <source>
        <dbReference type="PROSITE" id="PS50109"/>
    </source>
</evidence>
<feature type="domain" description="Response regulatory" evidence="8">
    <location>
        <begin position="8"/>
        <end position="124"/>
    </location>
</feature>
<keyword evidence="3 6" id="KW-0597">Phosphoprotein</keyword>
<dbReference type="SMART" id="SM00387">
    <property type="entry name" value="HATPase_c"/>
    <property type="match status" value="1"/>
</dbReference>
<comment type="caution">
    <text evidence="9">The sequence shown here is derived from an EMBL/GenBank/DDBJ whole genome shotgun (WGS) entry which is preliminary data.</text>
</comment>
<proteinExistence type="predicted"/>
<dbReference type="Gene3D" id="3.30.565.10">
    <property type="entry name" value="Histidine kinase-like ATPase, C-terminal domain"/>
    <property type="match status" value="1"/>
</dbReference>
<dbReference type="SUPFAM" id="SSF55874">
    <property type="entry name" value="ATPase domain of HSP90 chaperone/DNA topoisomerase II/histidine kinase"/>
    <property type="match status" value="1"/>
</dbReference>
<dbReference type="InterPro" id="IPR011006">
    <property type="entry name" value="CheY-like_superfamily"/>
</dbReference>
<dbReference type="SUPFAM" id="SSF47384">
    <property type="entry name" value="Homodimeric domain of signal transducing histidine kinase"/>
    <property type="match status" value="1"/>
</dbReference>
<dbReference type="CDD" id="cd00082">
    <property type="entry name" value="HisKA"/>
    <property type="match status" value="1"/>
</dbReference>
<dbReference type="PANTHER" id="PTHR43065">
    <property type="entry name" value="SENSOR HISTIDINE KINASE"/>
    <property type="match status" value="1"/>
</dbReference>
<dbReference type="SMART" id="SM00448">
    <property type="entry name" value="REC"/>
    <property type="match status" value="1"/>
</dbReference>
<feature type="modified residue" description="4-aspartylphosphate" evidence="6">
    <location>
        <position position="57"/>
    </location>
</feature>
<dbReference type="EMBL" id="JAOWRF010000406">
    <property type="protein sequence ID" value="MCV3217424.1"/>
    <property type="molecule type" value="Genomic_DNA"/>
</dbReference>
<dbReference type="InterPro" id="IPR003594">
    <property type="entry name" value="HATPase_dom"/>
</dbReference>
<dbReference type="InterPro" id="IPR004358">
    <property type="entry name" value="Sig_transdc_His_kin-like_C"/>
</dbReference>